<dbReference type="SUPFAM" id="SSF50249">
    <property type="entry name" value="Nucleic acid-binding proteins"/>
    <property type="match status" value="1"/>
</dbReference>
<evidence type="ECO:0000256" key="2">
    <source>
        <dbReference type="ARBA" id="ARBA00022679"/>
    </source>
</evidence>
<feature type="binding site" evidence="4">
    <location>
        <position position="349"/>
    </location>
    <ligand>
        <name>S-adenosyl-L-methionine</name>
        <dbReference type="ChEBI" id="CHEBI:59789"/>
    </ligand>
</feature>
<keyword evidence="8" id="KW-1185">Reference proteome</keyword>
<dbReference type="PANTHER" id="PTHR11061">
    <property type="entry name" value="RNA M5U METHYLTRANSFERASE"/>
    <property type="match status" value="1"/>
</dbReference>
<dbReference type="PROSITE" id="PS50926">
    <property type="entry name" value="TRAM"/>
    <property type="match status" value="1"/>
</dbReference>
<dbReference type="Gene3D" id="3.40.50.150">
    <property type="entry name" value="Vaccinia Virus protein VP39"/>
    <property type="match status" value="1"/>
</dbReference>
<feature type="binding site" evidence="4">
    <location>
        <position position="299"/>
    </location>
    <ligand>
        <name>S-adenosyl-L-methionine</name>
        <dbReference type="ChEBI" id="CHEBI:59789"/>
    </ligand>
</feature>
<feature type="active site" description="Nucleophile" evidence="4">
    <location>
        <position position="420"/>
    </location>
</feature>
<dbReference type="EMBL" id="JAFIRA010000013">
    <property type="protein sequence ID" value="MCJ2542651.1"/>
    <property type="molecule type" value="Genomic_DNA"/>
</dbReference>
<sequence length="464" mass="51846">MVVSPLSDAPSQVKPGDLLSLQITGLTPQGDGIGHTAGPGVGQVVFVPQGIPGDQVEVRVIETRRNYLIGRIQSIQVPSPERVRPACIVADKCGGCQWQHVSYAMQLATKQQILADALQRIGGIPLPEPVPILGSPQPLRYRNKVTYPIAQPEGQPLRMGYYQTGSHRLVNLNQCPVQDERLDVFLREIKRDLQETGWSVYEETRHQGHLRHLGLRIGRRTREVLLTLVSRSRRLPQLETWAQRWLDRYPDLVGVCLNLNPARTNTIFGPQTEVIAGRGALREEFAGLSLWIDSTSFFQVNTEQAEAFFTWIADQLQLQGHETLLDAYCGIGTFTLLLAQRAKRVVGVESLPEAVLQARYNAQFNGITSVQFFQGTVEQVLPTLPPADIVVLDPPRRGCDRQVLETLLLRQPQRLVYISCHPATLARDLQVLLAEGSYRLTQWRAADFFPQTGHVEGVAFLERG</sequence>
<dbReference type="SUPFAM" id="SSF53335">
    <property type="entry name" value="S-adenosyl-L-methionine-dependent methyltransferases"/>
    <property type="match status" value="1"/>
</dbReference>
<dbReference type="EC" id="2.1.1.190" evidence="7"/>
<dbReference type="InterPro" id="IPR002792">
    <property type="entry name" value="TRAM_dom"/>
</dbReference>
<dbReference type="PROSITE" id="PS01230">
    <property type="entry name" value="TRMA_1"/>
    <property type="match status" value="1"/>
</dbReference>
<dbReference type="CDD" id="cd02440">
    <property type="entry name" value="AdoMet_MTases"/>
    <property type="match status" value="1"/>
</dbReference>
<dbReference type="Proteomes" id="UP000830835">
    <property type="component" value="Unassembled WGS sequence"/>
</dbReference>
<dbReference type="InterPro" id="IPR010280">
    <property type="entry name" value="U5_MeTrfase_fam"/>
</dbReference>
<organism evidence="7 8">
    <name type="scientific">Thermostichus vulcanus str. 'Rupite'</name>
    <dbReference type="NCBI Taxonomy" id="2813851"/>
    <lineage>
        <taxon>Bacteria</taxon>
        <taxon>Bacillati</taxon>
        <taxon>Cyanobacteriota</taxon>
        <taxon>Cyanophyceae</taxon>
        <taxon>Thermostichales</taxon>
        <taxon>Thermostichaceae</taxon>
        <taxon>Thermostichus</taxon>
    </lineage>
</organism>
<dbReference type="InterPro" id="IPR030390">
    <property type="entry name" value="MeTrfase_TrmA_AS"/>
</dbReference>
<evidence type="ECO:0000259" key="6">
    <source>
        <dbReference type="PROSITE" id="PS50926"/>
    </source>
</evidence>
<dbReference type="RefSeq" id="WP_244349923.1">
    <property type="nucleotide sequence ID" value="NZ_JAFIRA010000013.1"/>
</dbReference>
<dbReference type="NCBIfam" id="TIGR00479">
    <property type="entry name" value="rumA"/>
    <property type="match status" value="1"/>
</dbReference>
<evidence type="ECO:0000256" key="3">
    <source>
        <dbReference type="ARBA" id="ARBA00022691"/>
    </source>
</evidence>
<evidence type="ECO:0000256" key="1">
    <source>
        <dbReference type="ARBA" id="ARBA00022603"/>
    </source>
</evidence>
<accession>A0ABT0CA70</accession>
<keyword evidence="1 4" id="KW-0489">Methyltransferase</keyword>
<dbReference type="GO" id="GO:0032259">
    <property type="term" value="P:methylation"/>
    <property type="evidence" value="ECO:0007669"/>
    <property type="project" value="UniProtKB-KW"/>
</dbReference>
<feature type="active site" evidence="5">
    <location>
        <position position="420"/>
    </location>
</feature>
<evidence type="ECO:0000256" key="5">
    <source>
        <dbReference type="PROSITE-ProRule" id="PRU10015"/>
    </source>
</evidence>
<evidence type="ECO:0000256" key="4">
    <source>
        <dbReference type="PROSITE-ProRule" id="PRU01024"/>
    </source>
</evidence>
<dbReference type="Gene3D" id="2.40.50.1070">
    <property type="match status" value="1"/>
</dbReference>
<reference evidence="7" key="1">
    <citation type="submission" date="2021-02" db="EMBL/GenBank/DDBJ databases">
        <title>The CRISPR/cas machinery reduction and long-range gene transfer in the hot spring cyanobacterium Synechococcus.</title>
        <authorList>
            <person name="Dvorak P."/>
            <person name="Jahodarova E."/>
            <person name="Hasler P."/>
            <person name="Poulickova A."/>
        </authorList>
    </citation>
    <scope>NUCLEOTIDE SEQUENCE</scope>
    <source>
        <strain evidence="7">Rupite</strain>
    </source>
</reference>
<name>A0ABT0CA70_THEVL</name>
<feature type="binding site" evidence="4">
    <location>
        <position position="328"/>
    </location>
    <ligand>
        <name>S-adenosyl-L-methionine</name>
        <dbReference type="ChEBI" id="CHEBI:59789"/>
    </ligand>
</feature>
<dbReference type="Gene3D" id="2.40.50.140">
    <property type="entry name" value="Nucleic acid-binding proteins"/>
    <property type="match status" value="1"/>
</dbReference>
<feature type="domain" description="TRAM" evidence="6">
    <location>
        <begin position="12"/>
        <end position="74"/>
    </location>
</feature>
<keyword evidence="3 4" id="KW-0949">S-adenosyl-L-methionine</keyword>
<gene>
    <name evidence="7" type="primary">rlmD</name>
    <name evidence="7" type="ORF">JX360_06980</name>
</gene>
<dbReference type="PROSITE" id="PS51687">
    <property type="entry name" value="SAM_MT_RNA_M5U"/>
    <property type="match status" value="1"/>
</dbReference>
<dbReference type="Pfam" id="PF05958">
    <property type="entry name" value="tRNA_U5-meth_tr"/>
    <property type="match status" value="2"/>
</dbReference>
<comment type="similarity">
    <text evidence="4">Belongs to the class I-like SAM-binding methyltransferase superfamily. RNA M5U methyltransferase family.</text>
</comment>
<dbReference type="InterPro" id="IPR012340">
    <property type="entry name" value="NA-bd_OB-fold"/>
</dbReference>
<comment type="caution">
    <text evidence="7">The sequence shown here is derived from an EMBL/GenBank/DDBJ whole genome shotgun (WGS) entry which is preliminary data.</text>
</comment>
<dbReference type="Pfam" id="PF01938">
    <property type="entry name" value="TRAM"/>
    <property type="match status" value="1"/>
</dbReference>
<keyword evidence="2 4" id="KW-0808">Transferase</keyword>
<dbReference type="PANTHER" id="PTHR11061:SF30">
    <property type="entry name" value="TRNA (URACIL(54)-C(5))-METHYLTRANSFERASE"/>
    <property type="match status" value="1"/>
</dbReference>
<evidence type="ECO:0000313" key="8">
    <source>
        <dbReference type="Proteomes" id="UP000830835"/>
    </source>
</evidence>
<feature type="binding site" evidence="4">
    <location>
        <position position="393"/>
    </location>
    <ligand>
        <name>S-adenosyl-L-methionine</name>
        <dbReference type="ChEBI" id="CHEBI:59789"/>
    </ligand>
</feature>
<evidence type="ECO:0000313" key="7">
    <source>
        <dbReference type="EMBL" id="MCJ2542651.1"/>
    </source>
</evidence>
<dbReference type="InterPro" id="IPR029063">
    <property type="entry name" value="SAM-dependent_MTases_sf"/>
</dbReference>
<proteinExistence type="inferred from homology"/>
<protein>
    <submittedName>
        <fullName evidence="7">23S rRNA (Uracil(1939)-C(5))-methyltransferase RlmD</fullName>
        <ecNumber evidence="7">2.1.1.190</ecNumber>
    </submittedName>
</protein>
<dbReference type="GO" id="GO:0008168">
    <property type="term" value="F:methyltransferase activity"/>
    <property type="evidence" value="ECO:0007669"/>
    <property type="project" value="UniProtKB-KW"/>
</dbReference>